<name>A0AA88YDV5_PINIB</name>
<evidence type="ECO:0000259" key="3">
    <source>
        <dbReference type="PROSITE" id="PS50119"/>
    </source>
</evidence>
<feature type="domain" description="B box-type" evidence="3">
    <location>
        <begin position="10"/>
        <end position="51"/>
    </location>
</feature>
<keyword evidence="1" id="KW-0863">Zinc-finger</keyword>
<dbReference type="Pfam" id="PF00643">
    <property type="entry name" value="zf-B_box"/>
    <property type="match status" value="1"/>
</dbReference>
<proteinExistence type="predicted"/>
<evidence type="ECO:0000256" key="1">
    <source>
        <dbReference type="PROSITE-ProRule" id="PRU00024"/>
    </source>
</evidence>
<organism evidence="4 5">
    <name type="scientific">Pinctada imbricata</name>
    <name type="common">Atlantic pearl-oyster</name>
    <name type="synonym">Pinctada martensii</name>
    <dbReference type="NCBI Taxonomy" id="66713"/>
    <lineage>
        <taxon>Eukaryota</taxon>
        <taxon>Metazoa</taxon>
        <taxon>Spiralia</taxon>
        <taxon>Lophotrochozoa</taxon>
        <taxon>Mollusca</taxon>
        <taxon>Bivalvia</taxon>
        <taxon>Autobranchia</taxon>
        <taxon>Pteriomorphia</taxon>
        <taxon>Pterioida</taxon>
        <taxon>Pterioidea</taxon>
        <taxon>Pteriidae</taxon>
        <taxon>Pinctada</taxon>
    </lineage>
</organism>
<dbReference type="PANTHER" id="PTHR25462">
    <property type="entry name" value="BONUS, ISOFORM C-RELATED"/>
    <property type="match status" value="1"/>
</dbReference>
<dbReference type="Proteomes" id="UP001186944">
    <property type="component" value="Unassembled WGS sequence"/>
</dbReference>
<dbReference type="AlphaFoldDB" id="A0AA88YDV5"/>
<protein>
    <recommendedName>
        <fullName evidence="3">B box-type domain-containing protein</fullName>
    </recommendedName>
</protein>
<sequence>MAASLYKAQFALRICEDHDKKELHAYCKTCEKKICSSCIKEEHHQHDWETITDILREKKHSLPEECKEIRAKQLPGLKKELSRFDRKIEEEEARFEQNKSILNGSRQSYISEINQLFDDRIDECRQKSETAIQVYKDKREGLKQKVEHLETMTTALEKDINTLPDHDILDMEKEMREELEKALCYSADKFTCTAVFVPGKLDIQAMQNMIGETHSFSMEEKYNLDKFSSRISCVKPISDTNAWVGEDRNMYAKLIDLAGEESKSMKTSCKDLVISRSGDFVLINKGKRNIAVLNKDEKTISTIDTKPLYPAWISKTENDDLLVTLKDDGDIHPLLPTSRRIVQRMTLAMKVLQTYEFREDGKTRLFTFPGRTAENKNTDICVVNVLSENTGELVVLHRDGRLKFTYRGHTLMFDQFYPHAVECDSKCHILFTDRYSGSIHILSAEGMYLCTLCQYEQLNPWVISINGGDLWCGFKEGRLKVLKYKN</sequence>
<dbReference type="GO" id="GO:0061630">
    <property type="term" value="F:ubiquitin protein ligase activity"/>
    <property type="evidence" value="ECO:0007669"/>
    <property type="project" value="TreeGrafter"/>
</dbReference>
<dbReference type="SUPFAM" id="SSF57845">
    <property type="entry name" value="B-box zinc-binding domain"/>
    <property type="match status" value="1"/>
</dbReference>
<keyword evidence="2" id="KW-0175">Coiled coil</keyword>
<accession>A0AA88YDV5</accession>
<dbReference type="SUPFAM" id="SSF101898">
    <property type="entry name" value="NHL repeat"/>
    <property type="match status" value="1"/>
</dbReference>
<dbReference type="InterPro" id="IPR000315">
    <property type="entry name" value="Znf_B-box"/>
</dbReference>
<dbReference type="GO" id="GO:0008270">
    <property type="term" value="F:zinc ion binding"/>
    <property type="evidence" value="ECO:0007669"/>
    <property type="project" value="UniProtKB-KW"/>
</dbReference>
<dbReference type="PANTHER" id="PTHR25462:SF295">
    <property type="entry name" value="B BOX-TYPE DOMAIN-CONTAINING PROTEIN"/>
    <property type="match status" value="1"/>
</dbReference>
<evidence type="ECO:0000313" key="5">
    <source>
        <dbReference type="Proteomes" id="UP001186944"/>
    </source>
</evidence>
<dbReference type="Gene3D" id="3.30.160.60">
    <property type="entry name" value="Classic Zinc Finger"/>
    <property type="match status" value="1"/>
</dbReference>
<feature type="coiled-coil region" evidence="2">
    <location>
        <begin position="125"/>
        <end position="159"/>
    </location>
</feature>
<keyword evidence="1" id="KW-0862">Zinc</keyword>
<dbReference type="PROSITE" id="PS50119">
    <property type="entry name" value="ZF_BBOX"/>
    <property type="match status" value="1"/>
</dbReference>
<comment type="caution">
    <text evidence="4">The sequence shown here is derived from an EMBL/GenBank/DDBJ whole genome shotgun (WGS) entry which is preliminary data.</text>
</comment>
<keyword evidence="5" id="KW-1185">Reference proteome</keyword>
<evidence type="ECO:0000256" key="2">
    <source>
        <dbReference type="SAM" id="Coils"/>
    </source>
</evidence>
<reference evidence="4" key="1">
    <citation type="submission" date="2019-08" db="EMBL/GenBank/DDBJ databases">
        <title>The improved chromosome-level genome for the pearl oyster Pinctada fucata martensii using PacBio sequencing and Hi-C.</title>
        <authorList>
            <person name="Zheng Z."/>
        </authorList>
    </citation>
    <scope>NUCLEOTIDE SEQUENCE</scope>
    <source>
        <strain evidence="4">ZZ-2019</strain>
        <tissue evidence="4">Adductor muscle</tissue>
    </source>
</reference>
<keyword evidence="1" id="KW-0479">Metal-binding</keyword>
<dbReference type="EMBL" id="VSWD01000005">
    <property type="protein sequence ID" value="KAK3103028.1"/>
    <property type="molecule type" value="Genomic_DNA"/>
</dbReference>
<evidence type="ECO:0000313" key="4">
    <source>
        <dbReference type="EMBL" id="KAK3103028.1"/>
    </source>
</evidence>
<dbReference type="InterPro" id="IPR047153">
    <property type="entry name" value="TRIM45/56/19-like"/>
</dbReference>
<gene>
    <name evidence="4" type="ORF">FSP39_015881</name>
</gene>